<keyword evidence="4 12" id="KW-0894">Sodium channel</keyword>
<dbReference type="PANTHER" id="PTHR11690:SF248">
    <property type="entry name" value="PICKPOCKET 17, ISOFORM A"/>
    <property type="match status" value="1"/>
</dbReference>
<keyword evidence="5 12" id="KW-0812">Transmembrane</keyword>
<proteinExistence type="inferred from homology"/>
<evidence type="ECO:0000256" key="8">
    <source>
        <dbReference type="ARBA" id="ARBA00023065"/>
    </source>
</evidence>
<gene>
    <name evidence="13" type="ORF">HPB48_026555</name>
</gene>
<comment type="similarity">
    <text evidence="2 12">Belongs to the amiloride-sensitive sodium channel (TC 1.A.6) family.</text>
</comment>
<evidence type="ECO:0000256" key="3">
    <source>
        <dbReference type="ARBA" id="ARBA00022448"/>
    </source>
</evidence>
<evidence type="ECO:0000313" key="13">
    <source>
        <dbReference type="EMBL" id="KAH9384547.1"/>
    </source>
</evidence>
<keyword evidence="7" id="KW-0915">Sodium</keyword>
<evidence type="ECO:0000256" key="2">
    <source>
        <dbReference type="ARBA" id="ARBA00007193"/>
    </source>
</evidence>
<evidence type="ECO:0000256" key="12">
    <source>
        <dbReference type="RuleBase" id="RU000679"/>
    </source>
</evidence>
<keyword evidence="14" id="KW-1185">Reference proteome</keyword>
<dbReference type="AlphaFoldDB" id="A0A9J6HA44"/>
<evidence type="ECO:0000256" key="9">
    <source>
        <dbReference type="ARBA" id="ARBA00023136"/>
    </source>
</evidence>
<dbReference type="Pfam" id="PF00858">
    <property type="entry name" value="ASC"/>
    <property type="match status" value="1"/>
</dbReference>
<keyword evidence="10 12" id="KW-0739">Sodium transport</keyword>
<reference evidence="13 14" key="1">
    <citation type="journal article" date="2020" name="Cell">
        <title>Large-Scale Comparative Analyses of Tick Genomes Elucidate Their Genetic Diversity and Vector Capacities.</title>
        <authorList>
            <consortium name="Tick Genome and Microbiome Consortium (TIGMIC)"/>
            <person name="Jia N."/>
            <person name="Wang J."/>
            <person name="Shi W."/>
            <person name="Du L."/>
            <person name="Sun Y."/>
            <person name="Zhan W."/>
            <person name="Jiang J.F."/>
            <person name="Wang Q."/>
            <person name="Zhang B."/>
            <person name="Ji P."/>
            <person name="Bell-Sakyi L."/>
            <person name="Cui X.M."/>
            <person name="Yuan T.T."/>
            <person name="Jiang B.G."/>
            <person name="Yang W.F."/>
            <person name="Lam T.T."/>
            <person name="Chang Q.C."/>
            <person name="Ding S.J."/>
            <person name="Wang X.J."/>
            <person name="Zhu J.G."/>
            <person name="Ruan X.D."/>
            <person name="Zhao L."/>
            <person name="Wei J.T."/>
            <person name="Ye R.Z."/>
            <person name="Que T.C."/>
            <person name="Du C.H."/>
            <person name="Zhou Y.H."/>
            <person name="Cheng J.X."/>
            <person name="Dai P.F."/>
            <person name="Guo W.B."/>
            <person name="Han X.H."/>
            <person name="Huang E.J."/>
            <person name="Li L.F."/>
            <person name="Wei W."/>
            <person name="Gao Y.C."/>
            <person name="Liu J.Z."/>
            <person name="Shao H.Z."/>
            <person name="Wang X."/>
            <person name="Wang C.C."/>
            <person name="Yang T.C."/>
            <person name="Huo Q.B."/>
            <person name="Li W."/>
            <person name="Chen H.Y."/>
            <person name="Chen S.E."/>
            <person name="Zhou L.G."/>
            <person name="Ni X.B."/>
            <person name="Tian J.H."/>
            <person name="Sheng Y."/>
            <person name="Liu T."/>
            <person name="Pan Y.S."/>
            <person name="Xia L.Y."/>
            <person name="Li J."/>
            <person name="Zhao F."/>
            <person name="Cao W.C."/>
        </authorList>
    </citation>
    <scope>NUCLEOTIDE SEQUENCE [LARGE SCALE GENOMIC DNA]</scope>
    <source>
        <strain evidence="13">HaeL-2018</strain>
    </source>
</reference>
<dbReference type="InterPro" id="IPR001873">
    <property type="entry name" value="ENaC"/>
</dbReference>
<evidence type="ECO:0000256" key="6">
    <source>
        <dbReference type="ARBA" id="ARBA00022989"/>
    </source>
</evidence>
<sequence>MKLSLASLQEPVPYVIERFPAQVSTLPKLSLFAPTRRYRDQVAASGGPACAVLLARRGGVFRRVCWFLAVSFLVAVTLREWGRLFDEYTQYRVFATVRYGSKSVLPFPDVTICNANPLRRSAFCRARKRLNASSTKLDDSVWSRECDEPATYFDVSWLFSPESDYTKKN</sequence>
<dbReference type="Proteomes" id="UP000821853">
    <property type="component" value="Unassembled WGS sequence"/>
</dbReference>
<evidence type="ECO:0000256" key="10">
    <source>
        <dbReference type="ARBA" id="ARBA00023201"/>
    </source>
</evidence>
<protein>
    <recommendedName>
        <fullName evidence="15">Amiloride-sensitive sodium channel</fullName>
    </recommendedName>
</protein>
<keyword evidence="3 12" id="KW-0813">Transport</keyword>
<evidence type="ECO:0008006" key="15">
    <source>
        <dbReference type="Google" id="ProtNLM"/>
    </source>
</evidence>
<keyword evidence="6" id="KW-1133">Transmembrane helix</keyword>
<comment type="subcellular location">
    <subcellularLocation>
        <location evidence="1">Membrane</location>
        <topology evidence="1">Multi-pass membrane protein</topology>
    </subcellularLocation>
</comment>
<evidence type="ECO:0000256" key="11">
    <source>
        <dbReference type="ARBA" id="ARBA00023303"/>
    </source>
</evidence>
<dbReference type="GO" id="GO:0015280">
    <property type="term" value="F:ligand-gated sodium channel activity"/>
    <property type="evidence" value="ECO:0007669"/>
    <property type="project" value="TreeGrafter"/>
</dbReference>
<evidence type="ECO:0000256" key="5">
    <source>
        <dbReference type="ARBA" id="ARBA00022692"/>
    </source>
</evidence>
<evidence type="ECO:0000313" key="14">
    <source>
        <dbReference type="Proteomes" id="UP000821853"/>
    </source>
</evidence>
<evidence type="ECO:0000256" key="1">
    <source>
        <dbReference type="ARBA" id="ARBA00004141"/>
    </source>
</evidence>
<keyword evidence="11 12" id="KW-0407">Ion channel</keyword>
<keyword evidence="9" id="KW-0472">Membrane</keyword>
<name>A0A9J6HA44_HAELO</name>
<keyword evidence="8 12" id="KW-0406">Ion transport</keyword>
<evidence type="ECO:0000256" key="7">
    <source>
        <dbReference type="ARBA" id="ARBA00023053"/>
    </source>
</evidence>
<accession>A0A9J6HA44</accession>
<dbReference type="EMBL" id="JABSTR010002690">
    <property type="protein sequence ID" value="KAH9384547.1"/>
    <property type="molecule type" value="Genomic_DNA"/>
</dbReference>
<organism evidence="13 14">
    <name type="scientific">Haemaphysalis longicornis</name>
    <name type="common">Bush tick</name>
    <dbReference type="NCBI Taxonomy" id="44386"/>
    <lineage>
        <taxon>Eukaryota</taxon>
        <taxon>Metazoa</taxon>
        <taxon>Ecdysozoa</taxon>
        <taxon>Arthropoda</taxon>
        <taxon>Chelicerata</taxon>
        <taxon>Arachnida</taxon>
        <taxon>Acari</taxon>
        <taxon>Parasitiformes</taxon>
        <taxon>Ixodida</taxon>
        <taxon>Ixodoidea</taxon>
        <taxon>Ixodidae</taxon>
        <taxon>Haemaphysalinae</taxon>
        <taxon>Haemaphysalis</taxon>
    </lineage>
</organism>
<evidence type="ECO:0000256" key="4">
    <source>
        <dbReference type="ARBA" id="ARBA00022461"/>
    </source>
</evidence>
<dbReference type="OrthoDB" id="6502088at2759"/>
<dbReference type="PANTHER" id="PTHR11690">
    <property type="entry name" value="AMILORIDE-SENSITIVE SODIUM CHANNEL-RELATED"/>
    <property type="match status" value="1"/>
</dbReference>
<comment type="caution">
    <text evidence="13">The sequence shown here is derived from an EMBL/GenBank/DDBJ whole genome shotgun (WGS) entry which is preliminary data.</text>
</comment>
<dbReference type="GO" id="GO:0005886">
    <property type="term" value="C:plasma membrane"/>
    <property type="evidence" value="ECO:0007669"/>
    <property type="project" value="TreeGrafter"/>
</dbReference>
<dbReference type="VEuPathDB" id="VectorBase:HLOH_062600"/>